<dbReference type="SUPFAM" id="SSF103491">
    <property type="entry name" value="Preprotein translocase SecY subunit"/>
    <property type="match status" value="1"/>
</dbReference>
<sequence length="48" mass="5521">MKRSAWRYLWTARDIRKRLLITIGLLAIYRFAAHVPVPGVNRAAITAL</sequence>
<proteinExistence type="predicted"/>
<accession>X1FQN5</accession>
<comment type="caution">
    <text evidence="1">The sequence shown here is derived from an EMBL/GenBank/DDBJ whole genome shotgun (WGS) entry which is preliminary data.</text>
</comment>
<dbReference type="AlphaFoldDB" id="X1FQN5"/>
<dbReference type="EMBL" id="BARU01024223">
    <property type="protein sequence ID" value="GAH47956.1"/>
    <property type="molecule type" value="Genomic_DNA"/>
</dbReference>
<evidence type="ECO:0000313" key="1">
    <source>
        <dbReference type="EMBL" id="GAH47956.1"/>
    </source>
</evidence>
<feature type="non-terminal residue" evidence="1">
    <location>
        <position position="48"/>
    </location>
</feature>
<name>X1FQN5_9ZZZZ</name>
<dbReference type="InterPro" id="IPR023201">
    <property type="entry name" value="SecY_dom_sf"/>
</dbReference>
<dbReference type="Gene3D" id="1.10.3370.10">
    <property type="entry name" value="SecY subunit domain"/>
    <property type="match status" value="1"/>
</dbReference>
<protein>
    <recommendedName>
        <fullName evidence="2">Preprotein translocase subunit SecY</fullName>
    </recommendedName>
</protein>
<organism evidence="1">
    <name type="scientific">marine sediment metagenome</name>
    <dbReference type="NCBI Taxonomy" id="412755"/>
    <lineage>
        <taxon>unclassified sequences</taxon>
        <taxon>metagenomes</taxon>
        <taxon>ecological metagenomes</taxon>
    </lineage>
</organism>
<gene>
    <name evidence="1" type="ORF">S03H2_39210</name>
</gene>
<evidence type="ECO:0008006" key="2">
    <source>
        <dbReference type="Google" id="ProtNLM"/>
    </source>
</evidence>
<reference evidence="1" key="1">
    <citation type="journal article" date="2014" name="Front. Microbiol.">
        <title>High frequency of phylogenetically diverse reductive dehalogenase-homologous genes in deep subseafloor sedimentary metagenomes.</title>
        <authorList>
            <person name="Kawai M."/>
            <person name="Futagami T."/>
            <person name="Toyoda A."/>
            <person name="Takaki Y."/>
            <person name="Nishi S."/>
            <person name="Hori S."/>
            <person name="Arai W."/>
            <person name="Tsubouchi T."/>
            <person name="Morono Y."/>
            <person name="Uchiyama I."/>
            <person name="Ito T."/>
            <person name="Fujiyama A."/>
            <person name="Inagaki F."/>
            <person name="Takami H."/>
        </authorList>
    </citation>
    <scope>NUCLEOTIDE SEQUENCE</scope>
    <source>
        <strain evidence="1">Expedition CK06-06</strain>
    </source>
</reference>